<keyword evidence="3" id="KW-1185">Reference proteome</keyword>
<dbReference type="Proteomes" id="UP001558613">
    <property type="component" value="Unassembled WGS sequence"/>
</dbReference>
<gene>
    <name evidence="2" type="ORF">QQF64_021708</name>
</gene>
<evidence type="ECO:0000313" key="2">
    <source>
        <dbReference type="EMBL" id="KAL1248390.1"/>
    </source>
</evidence>
<comment type="caution">
    <text evidence="2">The sequence shown here is derived from an EMBL/GenBank/DDBJ whole genome shotgun (WGS) entry which is preliminary data.</text>
</comment>
<accession>A0ABR3L633</accession>
<protein>
    <submittedName>
        <fullName evidence="2">Uncharacterized protein</fullName>
    </submittedName>
</protein>
<evidence type="ECO:0000256" key="1">
    <source>
        <dbReference type="SAM" id="MobiDB-lite"/>
    </source>
</evidence>
<name>A0ABR3L633_9TELE</name>
<organism evidence="2 3">
    <name type="scientific">Cirrhinus molitorella</name>
    <name type="common">mud carp</name>
    <dbReference type="NCBI Taxonomy" id="172907"/>
    <lineage>
        <taxon>Eukaryota</taxon>
        <taxon>Metazoa</taxon>
        <taxon>Chordata</taxon>
        <taxon>Craniata</taxon>
        <taxon>Vertebrata</taxon>
        <taxon>Euteleostomi</taxon>
        <taxon>Actinopterygii</taxon>
        <taxon>Neopterygii</taxon>
        <taxon>Teleostei</taxon>
        <taxon>Ostariophysi</taxon>
        <taxon>Cypriniformes</taxon>
        <taxon>Cyprinidae</taxon>
        <taxon>Labeoninae</taxon>
        <taxon>Labeonini</taxon>
        <taxon>Cirrhinus</taxon>
    </lineage>
</organism>
<feature type="region of interest" description="Disordered" evidence="1">
    <location>
        <begin position="16"/>
        <end position="71"/>
    </location>
</feature>
<feature type="compositionally biased region" description="Polar residues" evidence="1">
    <location>
        <begin position="43"/>
        <end position="58"/>
    </location>
</feature>
<dbReference type="EMBL" id="JAYMGO010000024">
    <property type="protein sequence ID" value="KAL1248390.1"/>
    <property type="molecule type" value="Genomic_DNA"/>
</dbReference>
<proteinExistence type="predicted"/>
<evidence type="ECO:0000313" key="3">
    <source>
        <dbReference type="Proteomes" id="UP001558613"/>
    </source>
</evidence>
<sequence>MSFSLYSAEKIRGAEMSNVTSVERVASAPRSGGPSRDAPANPCYSTQPCQELGETTGNGFLLPELQSNRLQ</sequence>
<reference evidence="2 3" key="1">
    <citation type="submission" date="2023-09" db="EMBL/GenBank/DDBJ databases">
        <authorList>
            <person name="Wang M."/>
        </authorList>
    </citation>
    <scope>NUCLEOTIDE SEQUENCE [LARGE SCALE GENOMIC DNA]</scope>
    <source>
        <strain evidence="2">GT-2023</strain>
        <tissue evidence="2">Liver</tissue>
    </source>
</reference>